<feature type="region of interest" description="Disordered" evidence="1">
    <location>
        <begin position="488"/>
        <end position="524"/>
    </location>
</feature>
<accession>A0ABQ9H7M1</accession>
<reference evidence="2 3" key="1">
    <citation type="submission" date="2023-02" db="EMBL/GenBank/DDBJ databases">
        <title>LHISI_Scaffold_Assembly.</title>
        <authorList>
            <person name="Stuart O.P."/>
            <person name="Cleave R."/>
            <person name="Magrath M.J.L."/>
            <person name="Mikheyev A.S."/>
        </authorList>
    </citation>
    <scope>NUCLEOTIDE SEQUENCE [LARGE SCALE GENOMIC DNA]</scope>
    <source>
        <strain evidence="2">Daus_M_001</strain>
        <tissue evidence="2">Leg muscle</tissue>
    </source>
</reference>
<feature type="region of interest" description="Disordered" evidence="1">
    <location>
        <begin position="418"/>
        <end position="468"/>
    </location>
</feature>
<feature type="region of interest" description="Disordered" evidence="1">
    <location>
        <begin position="53"/>
        <end position="84"/>
    </location>
</feature>
<feature type="region of interest" description="Disordered" evidence="1">
    <location>
        <begin position="225"/>
        <end position="261"/>
    </location>
</feature>
<evidence type="ECO:0000313" key="3">
    <source>
        <dbReference type="Proteomes" id="UP001159363"/>
    </source>
</evidence>
<dbReference type="EMBL" id="JARBHB010000006">
    <property type="protein sequence ID" value="KAJ8880267.1"/>
    <property type="molecule type" value="Genomic_DNA"/>
</dbReference>
<feature type="region of interest" description="Disordered" evidence="1">
    <location>
        <begin position="601"/>
        <end position="663"/>
    </location>
</feature>
<evidence type="ECO:0000313" key="2">
    <source>
        <dbReference type="EMBL" id="KAJ8880267.1"/>
    </source>
</evidence>
<name>A0ABQ9H7M1_9NEOP</name>
<organism evidence="2 3">
    <name type="scientific">Dryococelus australis</name>
    <dbReference type="NCBI Taxonomy" id="614101"/>
    <lineage>
        <taxon>Eukaryota</taxon>
        <taxon>Metazoa</taxon>
        <taxon>Ecdysozoa</taxon>
        <taxon>Arthropoda</taxon>
        <taxon>Hexapoda</taxon>
        <taxon>Insecta</taxon>
        <taxon>Pterygota</taxon>
        <taxon>Neoptera</taxon>
        <taxon>Polyneoptera</taxon>
        <taxon>Phasmatodea</taxon>
        <taxon>Verophasmatodea</taxon>
        <taxon>Anareolatae</taxon>
        <taxon>Phasmatidae</taxon>
        <taxon>Eurycanthinae</taxon>
        <taxon>Dryococelus</taxon>
    </lineage>
</organism>
<evidence type="ECO:0000256" key="1">
    <source>
        <dbReference type="SAM" id="MobiDB-lite"/>
    </source>
</evidence>
<gene>
    <name evidence="2" type="ORF">PR048_016733</name>
</gene>
<sequence>MAADRMSSDARVGKGGVIRGRGRRPCFITHGGATRVVGAAPRLSGAGVGISHRLRDSGCRNPLTSSHPFPNGGTEGQKPNTSLSPRGWTHVVIPICTLLPGPCGWANTGYPPPPLGSLSTHPHATTFRGNNTPGSGGGVSSSSRFESRGILTFLPARPSRPRSERVLFSRPESVRTTQPITRWTRIPEDHELASRSAESSREIRAALNSEVLRADDGEARLGMEQHRNAKAERPRRESNPVRLGARRSSLTTKPPRPHLGPAIPIPVFPYLTDISSGERFSGQLGPSLMTSLSTTTYLSDLGENVNSIPCSLPSPDTRRSIIAFAYVRMPPIEISSSNPIVPGHELEVSRRGEGRVLCVSVWTHKCFHLFYKPLSRHAQLPAGSNKFHRSRLIVVKVSPVSRVPSLWCWQGERSRAPSAHDLSSASRPCPLTPARPQARGGQLLPPPKTLFLGSSPLRDAADSSSKSGGFIAEGGRAAAFREASWSALDKPLDLPPPPLPRERKPSHDQPPAPISATTTFSPRQGTIRVSANLERSSQESGQPSRGRLALSAERKLVASSTSLSKFESPHCFAHFIASSFRRGELRENWAALTNEISKADEAPECKGGGTGRSPVKPADQQRRTIPTGENPGMTRTGIEPGSPLMGGEQAKRSATAARPPSVQEREDAIAKTWSYGQLHHRGSKSRSEIGSKIDTENCSTIRVQSLTEDRVVRRRMLSKPGNQMGRGRGVKGYFVIHDVLAWLAGLARHELRPLTYKDISCTSHSSLLPLMFVLSARYMAASLFNCQEDELSILFLPTPPLESAYQKQSGDTHETPYDRVKRCRERKINIKASERVDGLECLSPAKANRVQSPAGSIPSRFTPDFRKWESCRTMVLIGGFYRGSPFSPLFQYSPHITLIISQELAVKSRPNLFTHTHSPQFCRACALFFDISRVVSEKGNVGTGERLAIVVNPTSPTPHQLTTSFRSVKPRPPPRPPSTVAAGLILAHPNSRQDFLKSGQVVGTTASWATPWRSTSADKKNRPVLSNILKTPAAGLQRKHQDAPEEDRVVNHASASEKVNVPLASIPIFALLIIATKLKTVQPCDKNTFPRGR</sequence>
<comment type="caution">
    <text evidence="2">The sequence shown here is derived from an EMBL/GenBank/DDBJ whole genome shotgun (WGS) entry which is preliminary data.</text>
</comment>
<proteinExistence type="predicted"/>
<keyword evidence="3" id="KW-1185">Reference proteome</keyword>
<feature type="compositionally biased region" description="Polar residues" evidence="1">
    <location>
        <begin position="515"/>
        <end position="524"/>
    </location>
</feature>
<dbReference type="Proteomes" id="UP001159363">
    <property type="component" value="Chromosome 5"/>
</dbReference>
<protein>
    <submittedName>
        <fullName evidence="2">Uncharacterized protein</fullName>
    </submittedName>
</protein>
<feature type="compositionally biased region" description="Basic and acidic residues" evidence="1">
    <location>
        <begin position="225"/>
        <end position="239"/>
    </location>
</feature>